<dbReference type="Proteomes" id="UP000189580">
    <property type="component" value="Chromosome b"/>
</dbReference>
<proteinExistence type="predicted"/>
<dbReference type="EMBL" id="CP014503">
    <property type="protein sequence ID" value="ANB15363.1"/>
    <property type="molecule type" value="Genomic_DNA"/>
</dbReference>
<evidence type="ECO:0000313" key="2">
    <source>
        <dbReference type="EMBL" id="ANB15363.1"/>
    </source>
</evidence>
<dbReference type="KEGG" id="slb:AWJ20_2990"/>
<evidence type="ECO:0000313" key="3">
    <source>
        <dbReference type="Proteomes" id="UP000189580"/>
    </source>
</evidence>
<keyword evidence="3" id="KW-1185">Reference proteome</keyword>
<dbReference type="InterPro" id="IPR011022">
    <property type="entry name" value="Arrestin_C-like"/>
</dbReference>
<dbReference type="InterPro" id="IPR014752">
    <property type="entry name" value="Arrestin-like_C"/>
</dbReference>
<name>A0A167FIZ2_9ASCO</name>
<gene>
    <name evidence="2" type="ORF">AWJ20_2990</name>
</gene>
<dbReference type="GeneID" id="30034962"/>
<reference evidence="2 3" key="1">
    <citation type="submission" date="2016-02" db="EMBL/GenBank/DDBJ databases">
        <title>Complete genome sequence and transcriptome regulation of the pentose utilising yeast Sugiyamaella lignohabitans.</title>
        <authorList>
            <person name="Bellasio M."/>
            <person name="Peymann A."/>
            <person name="Valli M."/>
            <person name="Sipitzky M."/>
            <person name="Graf A."/>
            <person name="Sauer M."/>
            <person name="Marx H."/>
            <person name="Mattanovich D."/>
        </authorList>
    </citation>
    <scope>NUCLEOTIDE SEQUENCE [LARGE SCALE GENOMIC DNA]</scope>
    <source>
        <strain evidence="2 3">CBS 10342</strain>
    </source>
</reference>
<dbReference type="GO" id="GO:0000917">
    <property type="term" value="P:division septum assembly"/>
    <property type="evidence" value="ECO:0007669"/>
    <property type="project" value="TreeGrafter"/>
</dbReference>
<dbReference type="PANTHER" id="PTHR36419:SF1">
    <property type="entry name" value="RHO1 GEF LOCALIZING PROTEIN 1"/>
    <property type="match status" value="1"/>
</dbReference>
<dbReference type="Gene3D" id="2.60.40.640">
    <property type="match status" value="1"/>
</dbReference>
<dbReference type="RefSeq" id="XP_018737840.1">
    <property type="nucleotide sequence ID" value="XM_018879975.1"/>
</dbReference>
<accession>A0A167FIZ2</accession>
<dbReference type="GO" id="GO:0000935">
    <property type="term" value="C:division septum"/>
    <property type="evidence" value="ECO:0007669"/>
    <property type="project" value="TreeGrafter"/>
</dbReference>
<sequence length="400" mass="44614">MSDIFEVKLTSLPNEDLVRGFPGITASWPRIEGTVEIRPKTLSISSLLISSVKVTLFRTDSIHPPSNKTGINAPRKEQSYMVGQEQSIFKVSAGRSYEEVLALDLPFIISLPIQKNLPASISVSKGLTSAIVETTYRLYVSISYGKQLSVHHQSFPIRIKPYHTLTIFGSFHIPVSKTVRSSDHLVTLDYSVNHTALGPGDTIMAVVKVSPNPDWAKSRKVKLVRLTMQIQEVITFSHEGDEPVEKRSKICKVSKQLDMKLPESGHLEELFLEYQPIQENVDKNGLVPKERQDVPNISRYGFTTSSALYQIDYLLVIKARFTHAKDIEVEQPIVACPFDNATSMSFTASISEAVKYANRANRSAVPSSRIYKPTDAMAVEMLNRKVNTYSGKASLSIKVK</sequence>
<protein>
    <recommendedName>
        <fullName evidence="1">Arrestin C-terminal-like domain-containing protein</fullName>
    </recommendedName>
</protein>
<dbReference type="InterPro" id="IPR053060">
    <property type="entry name" value="Cytokinesis_Signaling_Reg"/>
</dbReference>
<dbReference type="OrthoDB" id="4001642at2759"/>
<feature type="domain" description="Arrestin C-terminal-like" evidence="1">
    <location>
        <begin position="182"/>
        <end position="338"/>
    </location>
</feature>
<dbReference type="AlphaFoldDB" id="A0A167FIZ2"/>
<evidence type="ECO:0000259" key="1">
    <source>
        <dbReference type="SMART" id="SM01017"/>
    </source>
</evidence>
<organism evidence="2 3">
    <name type="scientific">Sugiyamaella lignohabitans</name>
    <dbReference type="NCBI Taxonomy" id="796027"/>
    <lineage>
        <taxon>Eukaryota</taxon>
        <taxon>Fungi</taxon>
        <taxon>Dikarya</taxon>
        <taxon>Ascomycota</taxon>
        <taxon>Saccharomycotina</taxon>
        <taxon>Dipodascomycetes</taxon>
        <taxon>Dipodascales</taxon>
        <taxon>Trichomonascaceae</taxon>
        <taxon>Sugiyamaella</taxon>
    </lineage>
</organism>
<dbReference type="PANTHER" id="PTHR36419">
    <property type="entry name" value="ARRESTIN FAMILY PROTEIN 1"/>
    <property type="match status" value="1"/>
</dbReference>
<dbReference type="Pfam" id="PF02752">
    <property type="entry name" value="Arrestin_C"/>
    <property type="match status" value="1"/>
</dbReference>
<dbReference type="SMART" id="SM01017">
    <property type="entry name" value="Arrestin_C"/>
    <property type="match status" value="1"/>
</dbReference>